<name>A0A0N4X999_HAEPC</name>
<dbReference type="AlphaFoldDB" id="A0A0N4X999"/>
<reference evidence="2 3" key="2">
    <citation type="submission" date="2018-11" db="EMBL/GenBank/DDBJ databases">
        <authorList>
            <consortium name="Pathogen Informatics"/>
        </authorList>
    </citation>
    <scope>NUCLEOTIDE SEQUENCE [LARGE SCALE GENOMIC DNA]</scope>
    <source>
        <strain evidence="2 3">MHpl1</strain>
    </source>
</reference>
<accession>A0A0N4X999</accession>
<feature type="compositionally biased region" description="Polar residues" evidence="1">
    <location>
        <begin position="11"/>
        <end position="26"/>
    </location>
</feature>
<reference evidence="4" key="1">
    <citation type="submission" date="2017-02" db="UniProtKB">
        <authorList>
            <consortium name="WormBaseParasite"/>
        </authorList>
    </citation>
    <scope>IDENTIFICATION</scope>
</reference>
<evidence type="ECO:0000256" key="1">
    <source>
        <dbReference type="SAM" id="MobiDB-lite"/>
    </source>
</evidence>
<dbReference type="Proteomes" id="UP000268014">
    <property type="component" value="Unassembled WGS sequence"/>
</dbReference>
<organism evidence="4">
    <name type="scientific">Haemonchus placei</name>
    <name type="common">Barber's pole worm</name>
    <dbReference type="NCBI Taxonomy" id="6290"/>
    <lineage>
        <taxon>Eukaryota</taxon>
        <taxon>Metazoa</taxon>
        <taxon>Ecdysozoa</taxon>
        <taxon>Nematoda</taxon>
        <taxon>Chromadorea</taxon>
        <taxon>Rhabditida</taxon>
        <taxon>Rhabditina</taxon>
        <taxon>Rhabditomorpha</taxon>
        <taxon>Strongyloidea</taxon>
        <taxon>Trichostrongylidae</taxon>
        <taxon>Haemonchus</taxon>
    </lineage>
</organism>
<evidence type="ECO:0000313" key="4">
    <source>
        <dbReference type="WBParaSite" id="HPLM_0002094101-mRNA-1"/>
    </source>
</evidence>
<dbReference type="WBParaSite" id="HPLM_0002094101-mRNA-1">
    <property type="protein sequence ID" value="HPLM_0002094101-mRNA-1"/>
    <property type="gene ID" value="HPLM_0002094101"/>
</dbReference>
<keyword evidence="3" id="KW-1185">Reference proteome</keyword>
<feature type="region of interest" description="Disordered" evidence="1">
    <location>
        <begin position="1"/>
        <end position="29"/>
    </location>
</feature>
<evidence type="ECO:0000313" key="3">
    <source>
        <dbReference type="Proteomes" id="UP000268014"/>
    </source>
</evidence>
<proteinExistence type="predicted"/>
<dbReference type="EMBL" id="UZAF01022731">
    <property type="protein sequence ID" value="VDO86842.1"/>
    <property type="molecule type" value="Genomic_DNA"/>
</dbReference>
<feature type="compositionally biased region" description="Basic and acidic residues" evidence="1">
    <location>
        <begin position="1"/>
        <end position="10"/>
    </location>
</feature>
<sequence length="55" mass="6468">MNVEQRKASEQESPYSLRNILKSSRSPFEEDNMKVEQVIRPVEPDYPRNFVVRSG</sequence>
<protein>
    <submittedName>
        <fullName evidence="2 4">Uncharacterized protein</fullName>
    </submittedName>
</protein>
<gene>
    <name evidence="2" type="ORF">HPLM_LOCUS20933</name>
</gene>
<evidence type="ECO:0000313" key="2">
    <source>
        <dbReference type="EMBL" id="VDO86842.1"/>
    </source>
</evidence>